<reference evidence="3 4" key="1">
    <citation type="journal article" date="2016" name="Front. Microbiol.">
        <title>Comparative Genomic Analysis Reveals a Diverse Repertoire of Genes Involved in Prokaryote-Eukaryote Interactions within the Pseudovibrio Genus.</title>
        <authorList>
            <person name="Romano S."/>
            <person name="Fernandez-Guerra A."/>
            <person name="Reen F.J."/>
            <person name="Glockner F.O."/>
            <person name="Crowley S.P."/>
            <person name="O'Sullivan O."/>
            <person name="Cotter P.D."/>
            <person name="Adams C."/>
            <person name="Dobson A.D."/>
            <person name="O'Gara F."/>
        </authorList>
    </citation>
    <scope>NUCLEOTIDE SEQUENCE [LARGE SCALE GENOMIC DNA]</scope>
    <source>
        <strain evidence="3 4">Ad2</strain>
    </source>
</reference>
<dbReference type="PANTHER" id="PTHR23308">
    <property type="entry name" value="NUCLEAR INHIBITOR OF PROTEIN PHOSPHATASE-1"/>
    <property type="match status" value="1"/>
</dbReference>
<sequence length="271" mass="30015">MTEHTSIVLVLILTKGHELVDTAKCTRILHKERCVIGRGSRADWILPDPANQISRRHCSIEWTDGLYRLTDTSSNGTFVNDWDEPIPNGEACNLQDGDIIKVGTYYISTQILPEDADSRLNAGDFFKDPERQETLADLLPKTDEGSIDEWIEDEVVSSEDELADALEDPLESPETILRRTTETLDPYSTGEGKPEFPAGNYGTEGNSLANSVPFDSDCGISSEEGASAWDHNSTESDAFKLPRAQHQTIPEDWDSDPSNGAESKTRKPNDD</sequence>
<dbReference type="Gene3D" id="2.60.200.20">
    <property type="match status" value="1"/>
</dbReference>
<evidence type="ECO:0000313" key="3">
    <source>
        <dbReference type="EMBL" id="KZL12568.1"/>
    </source>
</evidence>
<comment type="caution">
    <text evidence="3">The sequence shown here is derived from an EMBL/GenBank/DDBJ whole genome shotgun (WGS) entry which is preliminary data.</text>
</comment>
<dbReference type="Pfam" id="PF00498">
    <property type="entry name" value="FHA"/>
    <property type="match status" value="1"/>
</dbReference>
<dbReference type="SMART" id="SM00240">
    <property type="entry name" value="FHA"/>
    <property type="match status" value="1"/>
</dbReference>
<dbReference type="AlphaFoldDB" id="A0A161XCT7"/>
<dbReference type="PATRIC" id="fig|989403.3.peg.4220"/>
<gene>
    <name evidence="3" type="ORF">PsAD2_03874</name>
</gene>
<proteinExistence type="predicted"/>
<dbReference type="InterPro" id="IPR000253">
    <property type="entry name" value="FHA_dom"/>
</dbReference>
<dbReference type="RefSeq" id="WP_082825708.1">
    <property type="nucleotide sequence ID" value="NZ_FOFM01000001.1"/>
</dbReference>
<feature type="compositionally biased region" description="Acidic residues" evidence="1">
    <location>
        <begin position="160"/>
        <end position="171"/>
    </location>
</feature>
<dbReference type="SUPFAM" id="SSF49879">
    <property type="entry name" value="SMAD/FHA domain"/>
    <property type="match status" value="1"/>
</dbReference>
<dbReference type="Proteomes" id="UP000076577">
    <property type="component" value="Unassembled WGS sequence"/>
</dbReference>
<dbReference type="EMBL" id="LMCB01000098">
    <property type="protein sequence ID" value="KZL12568.1"/>
    <property type="molecule type" value="Genomic_DNA"/>
</dbReference>
<dbReference type="PROSITE" id="PS50006">
    <property type="entry name" value="FHA_DOMAIN"/>
    <property type="match status" value="1"/>
</dbReference>
<protein>
    <submittedName>
        <fullName evidence="3">FHA domain protein</fullName>
    </submittedName>
</protein>
<feature type="region of interest" description="Disordered" evidence="1">
    <location>
        <begin position="160"/>
        <end position="271"/>
    </location>
</feature>
<dbReference type="STRING" id="989403.SAMN05421798_101106"/>
<evidence type="ECO:0000313" key="4">
    <source>
        <dbReference type="Proteomes" id="UP000076577"/>
    </source>
</evidence>
<dbReference type="InterPro" id="IPR008984">
    <property type="entry name" value="SMAD_FHA_dom_sf"/>
</dbReference>
<dbReference type="CDD" id="cd00060">
    <property type="entry name" value="FHA"/>
    <property type="match status" value="1"/>
</dbReference>
<accession>A0A161XCT7</accession>
<organism evidence="3 4">
    <name type="scientific">Pseudovibrio axinellae</name>
    <dbReference type="NCBI Taxonomy" id="989403"/>
    <lineage>
        <taxon>Bacteria</taxon>
        <taxon>Pseudomonadati</taxon>
        <taxon>Pseudomonadota</taxon>
        <taxon>Alphaproteobacteria</taxon>
        <taxon>Hyphomicrobiales</taxon>
        <taxon>Stappiaceae</taxon>
        <taxon>Pseudovibrio</taxon>
    </lineage>
</organism>
<dbReference type="InterPro" id="IPR050923">
    <property type="entry name" value="Cell_Proc_Reg/RNA_Proc"/>
</dbReference>
<keyword evidence="4" id="KW-1185">Reference proteome</keyword>
<evidence type="ECO:0000259" key="2">
    <source>
        <dbReference type="PROSITE" id="PS50006"/>
    </source>
</evidence>
<name>A0A161XCT7_9HYPH</name>
<dbReference type="OrthoDB" id="273564at2"/>
<feature type="domain" description="FHA" evidence="2">
    <location>
        <begin position="34"/>
        <end position="80"/>
    </location>
</feature>
<evidence type="ECO:0000256" key="1">
    <source>
        <dbReference type="SAM" id="MobiDB-lite"/>
    </source>
</evidence>